<dbReference type="EMBL" id="FMZM01000004">
    <property type="protein sequence ID" value="SDC83760.1"/>
    <property type="molecule type" value="Genomic_DNA"/>
</dbReference>
<sequence length="192" mass="19754">MLTDDDLTRDLRVAFHDAADDLTYDGPVPTVRATPLWGRIGMVTLPAAAAVAAAAVVVGGSAPDAPTPPPPAAPSAPPSTAPSSAGEVVTEEFQVMGMTLSYERGLSEQPISFTLASPASVPEDASEVDFPEMDPARAWVTTDGSGEAVLYLKAPTRNEGRLMSLTAPGAGLSEQDMVDLLKGVGRRSPAPA</sequence>
<evidence type="ECO:0000313" key="2">
    <source>
        <dbReference type="EMBL" id="SDC83760.1"/>
    </source>
</evidence>
<accession>A0A1G6PU70</accession>
<evidence type="ECO:0000256" key="1">
    <source>
        <dbReference type="SAM" id="MobiDB-lite"/>
    </source>
</evidence>
<reference evidence="3" key="1">
    <citation type="submission" date="2016-10" db="EMBL/GenBank/DDBJ databases">
        <authorList>
            <person name="Varghese N."/>
            <person name="Submissions S."/>
        </authorList>
    </citation>
    <scope>NUCLEOTIDE SEQUENCE [LARGE SCALE GENOMIC DNA]</scope>
    <source>
        <strain evidence="3">CGMCC 4.6858</strain>
    </source>
</reference>
<feature type="compositionally biased region" description="Pro residues" evidence="1">
    <location>
        <begin position="65"/>
        <end position="80"/>
    </location>
</feature>
<keyword evidence="3" id="KW-1185">Reference proteome</keyword>
<dbReference type="OrthoDB" id="3783658at2"/>
<gene>
    <name evidence="2" type="ORF">SAMN05421872_104154</name>
</gene>
<protein>
    <submittedName>
        <fullName evidence="2">Uncharacterized protein</fullName>
    </submittedName>
</protein>
<dbReference type="RefSeq" id="WP_139175454.1">
    <property type="nucleotide sequence ID" value="NZ_FMZM01000004.1"/>
</dbReference>
<proteinExistence type="predicted"/>
<evidence type="ECO:0000313" key="3">
    <source>
        <dbReference type="Proteomes" id="UP000199034"/>
    </source>
</evidence>
<name>A0A1G6PU70_9ACTN</name>
<feature type="region of interest" description="Disordered" evidence="1">
    <location>
        <begin position="61"/>
        <end position="86"/>
    </location>
</feature>
<dbReference type="STRING" id="1045774.SAMN05421872_104154"/>
<dbReference type="Proteomes" id="UP000199034">
    <property type="component" value="Unassembled WGS sequence"/>
</dbReference>
<dbReference type="AlphaFoldDB" id="A0A1G6PU70"/>
<organism evidence="2 3">
    <name type="scientific">Nocardioides lianchengensis</name>
    <dbReference type="NCBI Taxonomy" id="1045774"/>
    <lineage>
        <taxon>Bacteria</taxon>
        <taxon>Bacillati</taxon>
        <taxon>Actinomycetota</taxon>
        <taxon>Actinomycetes</taxon>
        <taxon>Propionibacteriales</taxon>
        <taxon>Nocardioidaceae</taxon>
        <taxon>Nocardioides</taxon>
    </lineage>
</organism>